<dbReference type="InterPro" id="IPR027417">
    <property type="entry name" value="P-loop_NTPase"/>
</dbReference>
<evidence type="ECO:0000313" key="2">
    <source>
        <dbReference type="EMBL" id="PTW43712.1"/>
    </source>
</evidence>
<organism evidence="2 3">
    <name type="scientific">Sphingomonas faeni</name>
    <dbReference type="NCBI Taxonomy" id="185950"/>
    <lineage>
        <taxon>Bacteria</taxon>
        <taxon>Pseudomonadati</taxon>
        <taxon>Pseudomonadota</taxon>
        <taxon>Alphaproteobacteria</taxon>
        <taxon>Sphingomonadales</taxon>
        <taxon>Sphingomonadaceae</taxon>
        <taxon>Sphingomonas</taxon>
    </lineage>
</organism>
<dbReference type="GeneID" id="91007754"/>
<accession>A0A2T5TWR2</accession>
<dbReference type="InterPro" id="IPR002586">
    <property type="entry name" value="CobQ/CobB/MinD/ParA_Nub-bd_dom"/>
</dbReference>
<feature type="domain" description="CobQ/CobB/MinD/ParA nucleotide binding" evidence="1">
    <location>
        <begin position="4"/>
        <end position="217"/>
    </location>
</feature>
<dbReference type="PANTHER" id="PTHR13696">
    <property type="entry name" value="P-LOOP CONTAINING NUCLEOSIDE TRIPHOSPHATE HYDROLASE"/>
    <property type="match status" value="1"/>
</dbReference>
<name>A0A2T5TWR2_9SPHN</name>
<evidence type="ECO:0000259" key="1">
    <source>
        <dbReference type="Pfam" id="PF01656"/>
    </source>
</evidence>
<proteinExistence type="predicted"/>
<dbReference type="CDD" id="cd02042">
    <property type="entry name" value="ParAB_family"/>
    <property type="match status" value="1"/>
</dbReference>
<gene>
    <name evidence="2" type="ORF">C8J25_11527</name>
</gene>
<dbReference type="Gene3D" id="3.40.50.300">
    <property type="entry name" value="P-loop containing nucleotide triphosphate hydrolases"/>
    <property type="match status" value="1"/>
</dbReference>
<dbReference type="PANTHER" id="PTHR13696:SF99">
    <property type="entry name" value="COBYRINIC ACID AC-DIAMIDE SYNTHASE"/>
    <property type="match status" value="1"/>
</dbReference>
<evidence type="ECO:0000313" key="3">
    <source>
        <dbReference type="Proteomes" id="UP000244013"/>
    </source>
</evidence>
<dbReference type="Proteomes" id="UP000244013">
    <property type="component" value="Unassembled WGS sequence"/>
</dbReference>
<dbReference type="Pfam" id="PF01656">
    <property type="entry name" value="CbiA"/>
    <property type="match status" value="1"/>
</dbReference>
<protein>
    <submittedName>
        <fullName evidence="2">Chromosome partitioning protein</fullName>
    </submittedName>
</protein>
<sequence length="247" mass="27035">MKTIAINVEKGGAGKTTIACHLAWILADAGHRVLFLDLDRQCNATAALAEFESLGTCKPLFEPRYSPPASAPRLSIYSNRMGGEYDADYTKALGNIRTNFPQLGPAFDFCVIDTPPSWSWINFAALMVADSLIIPVELGPFGPASTKQVSDSIATVNQRGRTKPIHVAGLVANRVKANDRAQMEMLAAIREKVGKNLFTSYLPDRAHYSQALQERVPVWRLNKDVRGSLPAMRAFLEEAMTRIGSNG</sequence>
<dbReference type="EMBL" id="QAYE01000015">
    <property type="protein sequence ID" value="PTW43712.1"/>
    <property type="molecule type" value="Genomic_DNA"/>
</dbReference>
<dbReference type="PIRSF" id="PIRSF009320">
    <property type="entry name" value="Nuc_binding_HP_1000"/>
    <property type="match status" value="1"/>
</dbReference>
<dbReference type="SUPFAM" id="SSF52540">
    <property type="entry name" value="P-loop containing nucleoside triphosphate hydrolases"/>
    <property type="match status" value="1"/>
</dbReference>
<dbReference type="AlphaFoldDB" id="A0A2T5TWR2"/>
<dbReference type="InterPro" id="IPR050678">
    <property type="entry name" value="DNA_Partitioning_ATPase"/>
</dbReference>
<reference evidence="2 3" key="1">
    <citation type="submission" date="2018-04" db="EMBL/GenBank/DDBJ databases">
        <title>Genomic Encyclopedia of Type Strains, Phase III (KMG-III): the genomes of soil and plant-associated and newly described type strains.</title>
        <authorList>
            <person name="Whitman W."/>
        </authorList>
    </citation>
    <scope>NUCLEOTIDE SEQUENCE [LARGE SCALE GENOMIC DNA]</scope>
    <source>
        <strain evidence="2 3">MA-olki</strain>
    </source>
</reference>
<dbReference type="OrthoDB" id="9804460at2"/>
<comment type="caution">
    <text evidence="2">The sequence shown here is derived from an EMBL/GenBank/DDBJ whole genome shotgun (WGS) entry which is preliminary data.</text>
</comment>
<dbReference type="RefSeq" id="WP_107955911.1">
    <property type="nucleotide sequence ID" value="NZ_QAYE01000015.1"/>
</dbReference>